<protein>
    <submittedName>
        <fullName evidence="2">Uncharacterized protein</fullName>
    </submittedName>
</protein>
<dbReference type="EMBL" id="NAJO01000044">
    <property type="protein sequence ID" value="OQN98742.1"/>
    <property type="molecule type" value="Genomic_DNA"/>
</dbReference>
<evidence type="ECO:0000313" key="3">
    <source>
        <dbReference type="Proteomes" id="UP000192596"/>
    </source>
</evidence>
<reference evidence="3" key="1">
    <citation type="submission" date="2017-03" db="EMBL/GenBank/DDBJ databases">
        <title>Genomes of endolithic fungi from Antarctica.</title>
        <authorList>
            <person name="Coleine C."/>
            <person name="Masonjones S."/>
            <person name="Stajich J.E."/>
        </authorList>
    </citation>
    <scope>NUCLEOTIDE SEQUENCE [LARGE SCALE GENOMIC DNA]</scope>
    <source>
        <strain evidence="3">CCFEE 5527</strain>
    </source>
</reference>
<evidence type="ECO:0000256" key="1">
    <source>
        <dbReference type="SAM" id="MobiDB-lite"/>
    </source>
</evidence>
<organism evidence="2 3">
    <name type="scientific">Cryoendolithus antarcticus</name>
    <dbReference type="NCBI Taxonomy" id="1507870"/>
    <lineage>
        <taxon>Eukaryota</taxon>
        <taxon>Fungi</taxon>
        <taxon>Dikarya</taxon>
        <taxon>Ascomycota</taxon>
        <taxon>Pezizomycotina</taxon>
        <taxon>Dothideomycetes</taxon>
        <taxon>Dothideomycetidae</taxon>
        <taxon>Cladosporiales</taxon>
        <taxon>Cladosporiaceae</taxon>
        <taxon>Cryoendolithus</taxon>
    </lineage>
</organism>
<name>A0A1V8SHX6_9PEZI</name>
<keyword evidence="3" id="KW-1185">Reference proteome</keyword>
<accession>A0A1V8SHX6</accession>
<evidence type="ECO:0000313" key="2">
    <source>
        <dbReference type="EMBL" id="OQN98742.1"/>
    </source>
</evidence>
<proteinExistence type="predicted"/>
<dbReference type="InParanoid" id="A0A1V8SHX6"/>
<gene>
    <name evidence="2" type="ORF">B0A48_15408</name>
</gene>
<feature type="compositionally biased region" description="Basic and acidic residues" evidence="1">
    <location>
        <begin position="330"/>
        <end position="360"/>
    </location>
</feature>
<sequence>MEASIASRDSAVYFDKLSSELRVLIYANLRAEDSILYLHARPVLGSDPSSAMPFTAHVGPSPGLCGVNKEYRSEYLDHVVGNFLKQQETVTVEAQVVDLDFTHIAALLAHATIQHQVRIKLTFTKHFVRTALDLVPLSIFLDNKTQLPLFAANAFTWGICQVGDCTKTLDPVDGVKDVLALNTALNDIDWADRLQLPPDLDALINATFAFNKPLYVQNDPVSYEIVDELDDPSSISWTFRHVENKHQPCESGPALETMTPGMRKYLQEWHEVLMENCEGHGLPGTAPLPFPAFPSNINGVPAARYGGAGCGTRSGSEDQDVHVSEWDLQRSADRMEQELQEHGVEVKTDEDEGKSIKVEDESTSTQAEHGE</sequence>
<feature type="region of interest" description="Disordered" evidence="1">
    <location>
        <begin position="330"/>
        <end position="371"/>
    </location>
</feature>
<dbReference type="AlphaFoldDB" id="A0A1V8SHX6"/>
<comment type="caution">
    <text evidence="2">The sequence shown here is derived from an EMBL/GenBank/DDBJ whole genome shotgun (WGS) entry which is preliminary data.</text>
</comment>
<dbReference type="Proteomes" id="UP000192596">
    <property type="component" value="Unassembled WGS sequence"/>
</dbReference>